<sequence length="190" mass="22477">MDDYKIHVTGLRSGSYKDFKALYDLFSDNLYGFVFRLTRSEEMAKDITQETFIKIWLHREKADPDQSFKSFLFKIARNGVIDAMRKQWRNPVFEDYLEHCDAMYTNGEDITQKLDFDYFLRRLQTAKDKLTPRQREIFELRKEQGLSPAQISQRLGINEQTTYNILSAAMQILRKEIGPGGLMLFLLFFD</sequence>
<evidence type="ECO:0000313" key="8">
    <source>
        <dbReference type="Proteomes" id="UP000659124"/>
    </source>
</evidence>
<gene>
    <name evidence="7" type="ORF">ICL07_01340</name>
</gene>
<keyword evidence="3" id="KW-0731">Sigma factor</keyword>
<evidence type="ECO:0000256" key="4">
    <source>
        <dbReference type="ARBA" id="ARBA00023163"/>
    </source>
</evidence>
<dbReference type="Proteomes" id="UP000659124">
    <property type="component" value="Unassembled WGS sequence"/>
</dbReference>
<feature type="domain" description="RNA polymerase sigma-70 region 2" evidence="5">
    <location>
        <begin position="22"/>
        <end position="89"/>
    </location>
</feature>
<dbReference type="InterPro" id="IPR013325">
    <property type="entry name" value="RNA_pol_sigma_r2"/>
</dbReference>
<dbReference type="InterPro" id="IPR013324">
    <property type="entry name" value="RNA_pol_sigma_r3/r4-like"/>
</dbReference>
<dbReference type="Pfam" id="PF04542">
    <property type="entry name" value="Sigma70_r2"/>
    <property type="match status" value="1"/>
</dbReference>
<dbReference type="NCBIfam" id="TIGR02937">
    <property type="entry name" value="sigma70-ECF"/>
    <property type="match status" value="1"/>
</dbReference>
<keyword evidence="8" id="KW-1185">Reference proteome</keyword>
<evidence type="ECO:0000259" key="6">
    <source>
        <dbReference type="Pfam" id="PF08281"/>
    </source>
</evidence>
<dbReference type="SUPFAM" id="SSF88946">
    <property type="entry name" value="Sigma2 domain of RNA polymerase sigma factors"/>
    <property type="match status" value="1"/>
</dbReference>
<evidence type="ECO:0000256" key="1">
    <source>
        <dbReference type="ARBA" id="ARBA00010641"/>
    </source>
</evidence>
<dbReference type="PANTHER" id="PTHR43133:SF46">
    <property type="entry name" value="RNA POLYMERASE SIGMA-70 FACTOR ECF SUBFAMILY"/>
    <property type="match status" value="1"/>
</dbReference>
<keyword evidence="4" id="KW-0804">Transcription</keyword>
<name>A0ABR7TF94_9BACT</name>
<dbReference type="InterPro" id="IPR013249">
    <property type="entry name" value="RNA_pol_sigma70_r4_t2"/>
</dbReference>
<dbReference type="EMBL" id="JACVFC010000001">
    <property type="protein sequence ID" value="MBC9928997.1"/>
    <property type="molecule type" value="Genomic_DNA"/>
</dbReference>
<evidence type="ECO:0000259" key="5">
    <source>
        <dbReference type="Pfam" id="PF04542"/>
    </source>
</evidence>
<keyword evidence="2" id="KW-0805">Transcription regulation</keyword>
<dbReference type="PANTHER" id="PTHR43133">
    <property type="entry name" value="RNA POLYMERASE ECF-TYPE SIGMA FACTO"/>
    <property type="match status" value="1"/>
</dbReference>
<dbReference type="RefSeq" id="WP_188086150.1">
    <property type="nucleotide sequence ID" value="NZ_JACVFC010000001.1"/>
</dbReference>
<dbReference type="InterPro" id="IPR007627">
    <property type="entry name" value="RNA_pol_sigma70_r2"/>
</dbReference>
<reference evidence="7 8" key="1">
    <citation type="submission" date="2020-09" db="EMBL/GenBank/DDBJ databases">
        <title>Genome sequences of type strains of Chitinophaga qingshengii and Chitinophaga varians.</title>
        <authorList>
            <person name="Kittiwongwattana C."/>
        </authorList>
    </citation>
    <scope>NUCLEOTIDE SEQUENCE [LARGE SCALE GENOMIC DNA]</scope>
    <source>
        <strain evidence="7 8">JCM 30026</strain>
    </source>
</reference>
<dbReference type="CDD" id="cd06171">
    <property type="entry name" value="Sigma70_r4"/>
    <property type="match status" value="1"/>
</dbReference>
<proteinExistence type="inferred from homology"/>
<feature type="domain" description="RNA polymerase sigma factor 70 region 4 type 2" evidence="6">
    <location>
        <begin position="121"/>
        <end position="171"/>
    </location>
</feature>
<dbReference type="Gene3D" id="1.10.1740.10">
    <property type="match status" value="1"/>
</dbReference>
<accession>A0ABR7TF94</accession>
<dbReference type="InterPro" id="IPR014284">
    <property type="entry name" value="RNA_pol_sigma-70_dom"/>
</dbReference>
<dbReference type="InterPro" id="IPR036388">
    <property type="entry name" value="WH-like_DNA-bd_sf"/>
</dbReference>
<protein>
    <submittedName>
        <fullName evidence="7">Sigma-70 family RNA polymerase sigma factor</fullName>
    </submittedName>
</protein>
<comment type="similarity">
    <text evidence="1">Belongs to the sigma-70 factor family. ECF subfamily.</text>
</comment>
<dbReference type="SUPFAM" id="SSF88659">
    <property type="entry name" value="Sigma3 and sigma4 domains of RNA polymerase sigma factors"/>
    <property type="match status" value="1"/>
</dbReference>
<evidence type="ECO:0000256" key="3">
    <source>
        <dbReference type="ARBA" id="ARBA00023082"/>
    </source>
</evidence>
<dbReference type="Pfam" id="PF08281">
    <property type="entry name" value="Sigma70_r4_2"/>
    <property type="match status" value="1"/>
</dbReference>
<dbReference type="Gene3D" id="1.10.10.10">
    <property type="entry name" value="Winged helix-like DNA-binding domain superfamily/Winged helix DNA-binding domain"/>
    <property type="match status" value="1"/>
</dbReference>
<evidence type="ECO:0000313" key="7">
    <source>
        <dbReference type="EMBL" id="MBC9928997.1"/>
    </source>
</evidence>
<comment type="caution">
    <text evidence="7">The sequence shown here is derived from an EMBL/GenBank/DDBJ whole genome shotgun (WGS) entry which is preliminary data.</text>
</comment>
<dbReference type="InterPro" id="IPR039425">
    <property type="entry name" value="RNA_pol_sigma-70-like"/>
</dbReference>
<organism evidence="7 8">
    <name type="scientific">Chitinophaga qingshengii</name>
    <dbReference type="NCBI Taxonomy" id="1569794"/>
    <lineage>
        <taxon>Bacteria</taxon>
        <taxon>Pseudomonadati</taxon>
        <taxon>Bacteroidota</taxon>
        <taxon>Chitinophagia</taxon>
        <taxon>Chitinophagales</taxon>
        <taxon>Chitinophagaceae</taxon>
        <taxon>Chitinophaga</taxon>
    </lineage>
</organism>
<evidence type="ECO:0000256" key="2">
    <source>
        <dbReference type="ARBA" id="ARBA00023015"/>
    </source>
</evidence>